<sequence>MQLRDSSSRSATDGADQHTRCGKGEKKTIAPETNSSGQPAPDLEEVCGFSVSNKKFFFKNILALQRKPVVSRARARFDYVASPDDPSELSFKRGEIFDVLDSSAKWWIVKKADASTGIVPSNFVRSCDRKLDSRCQAKALYNYQAAPGQPEEVSLTKGEILDVLDDSGKWWEVRKACGWEGLAPSNYLRRLVTPGVLAEAL</sequence>
<evidence type="ECO:0000313" key="13">
    <source>
        <dbReference type="Proteomes" id="UP000001194"/>
    </source>
</evidence>
<feature type="compositionally biased region" description="Basic and acidic residues" evidence="10">
    <location>
        <begin position="15"/>
        <end position="29"/>
    </location>
</feature>
<keyword evidence="3 9" id="KW-0728">SH3 domain</keyword>
<dbReference type="InterPro" id="IPR039801">
    <property type="entry name" value="EPS8-like"/>
</dbReference>
<dbReference type="AlphaFoldDB" id="B0DGX7"/>
<protein>
    <submittedName>
        <fullName evidence="12">Predicted protein</fullName>
    </submittedName>
</protein>
<feature type="compositionally biased region" description="Polar residues" evidence="10">
    <location>
        <begin position="1"/>
        <end position="11"/>
    </location>
</feature>
<feature type="domain" description="SH3" evidence="11">
    <location>
        <begin position="132"/>
        <end position="193"/>
    </location>
</feature>
<dbReference type="STRING" id="486041.B0DGX7"/>
<evidence type="ECO:0000256" key="10">
    <source>
        <dbReference type="SAM" id="MobiDB-lite"/>
    </source>
</evidence>
<evidence type="ECO:0000256" key="2">
    <source>
        <dbReference type="ARBA" id="ARBA00009739"/>
    </source>
</evidence>
<keyword evidence="4" id="KW-1003">Cell membrane</keyword>
<dbReference type="GeneID" id="6078784"/>
<dbReference type="Proteomes" id="UP000001194">
    <property type="component" value="Unassembled WGS sequence"/>
</dbReference>
<evidence type="ECO:0000256" key="6">
    <source>
        <dbReference type="ARBA" id="ARBA00022989"/>
    </source>
</evidence>
<comment type="similarity">
    <text evidence="2">Belongs to the SHO1 family.</text>
</comment>
<evidence type="ECO:0000256" key="5">
    <source>
        <dbReference type="ARBA" id="ARBA00022692"/>
    </source>
</evidence>
<dbReference type="GO" id="GO:0007266">
    <property type="term" value="P:Rho protein signal transduction"/>
    <property type="evidence" value="ECO:0007669"/>
    <property type="project" value="TreeGrafter"/>
</dbReference>
<dbReference type="PANTHER" id="PTHR12287:SF23">
    <property type="entry name" value="AROUSER, ISOFORM A-RELATED"/>
    <property type="match status" value="1"/>
</dbReference>
<dbReference type="PANTHER" id="PTHR12287">
    <property type="entry name" value="EPIDERMAL GROWTH FACTOR RECEPTOR KINASE SUBSTRATE EPS8-RELATED PROTEIN"/>
    <property type="match status" value="1"/>
</dbReference>
<proteinExistence type="inferred from homology"/>
<dbReference type="KEGG" id="lbc:LACBIDRAFT_300507"/>
<evidence type="ECO:0000256" key="8">
    <source>
        <dbReference type="ARBA" id="ARBA00023136"/>
    </source>
</evidence>
<organism evidence="13">
    <name type="scientific">Laccaria bicolor (strain S238N-H82 / ATCC MYA-4686)</name>
    <name type="common">Bicoloured deceiver</name>
    <name type="synonym">Laccaria laccata var. bicolor</name>
    <dbReference type="NCBI Taxonomy" id="486041"/>
    <lineage>
        <taxon>Eukaryota</taxon>
        <taxon>Fungi</taxon>
        <taxon>Dikarya</taxon>
        <taxon>Basidiomycota</taxon>
        <taxon>Agaricomycotina</taxon>
        <taxon>Agaricomycetes</taxon>
        <taxon>Agaricomycetidae</taxon>
        <taxon>Agaricales</taxon>
        <taxon>Agaricineae</taxon>
        <taxon>Hydnangiaceae</taxon>
        <taxon>Laccaria</taxon>
    </lineage>
</organism>
<dbReference type="SUPFAM" id="SSF50044">
    <property type="entry name" value="SH3-domain"/>
    <property type="match status" value="2"/>
</dbReference>
<dbReference type="GO" id="GO:0035023">
    <property type="term" value="P:regulation of Rho protein signal transduction"/>
    <property type="evidence" value="ECO:0007669"/>
    <property type="project" value="TreeGrafter"/>
</dbReference>
<evidence type="ECO:0000256" key="9">
    <source>
        <dbReference type="PROSITE-ProRule" id="PRU00192"/>
    </source>
</evidence>
<evidence type="ECO:0000256" key="7">
    <source>
        <dbReference type="ARBA" id="ARBA00023016"/>
    </source>
</evidence>
<accession>B0DGX7</accession>
<reference evidence="12 13" key="1">
    <citation type="journal article" date="2008" name="Nature">
        <title>The genome of Laccaria bicolor provides insights into mycorrhizal symbiosis.</title>
        <authorList>
            <person name="Martin F."/>
            <person name="Aerts A."/>
            <person name="Ahren D."/>
            <person name="Brun A."/>
            <person name="Danchin E.G.J."/>
            <person name="Duchaussoy F."/>
            <person name="Gibon J."/>
            <person name="Kohler A."/>
            <person name="Lindquist E."/>
            <person name="Pereda V."/>
            <person name="Salamov A."/>
            <person name="Shapiro H.J."/>
            <person name="Wuyts J."/>
            <person name="Blaudez D."/>
            <person name="Buee M."/>
            <person name="Brokstein P."/>
            <person name="Canbaeck B."/>
            <person name="Cohen D."/>
            <person name="Courty P.E."/>
            <person name="Coutinho P.M."/>
            <person name="Delaruelle C."/>
            <person name="Detter J.C."/>
            <person name="Deveau A."/>
            <person name="DiFazio S."/>
            <person name="Duplessis S."/>
            <person name="Fraissinet-Tachet L."/>
            <person name="Lucic E."/>
            <person name="Frey-Klett P."/>
            <person name="Fourrey C."/>
            <person name="Feussner I."/>
            <person name="Gay G."/>
            <person name="Grimwood J."/>
            <person name="Hoegger P.J."/>
            <person name="Jain P."/>
            <person name="Kilaru S."/>
            <person name="Labbe J."/>
            <person name="Lin Y.C."/>
            <person name="Legue V."/>
            <person name="Le Tacon F."/>
            <person name="Marmeisse R."/>
            <person name="Melayah D."/>
            <person name="Montanini B."/>
            <person name="Muratet M."/>
            <person name="Nehls U."/>
            <person name="Niculita-Hirzel H."/>
            <person name="Oudot-Le Secq M.P."/>
            <person name="Peter M."/>
            <person name="Quesneville H."/>
            <person name="Rajashekar B."/>
            <person name="Reich M."/>
            <person name="Rouhier N."/>
            <person name="Schmutz J."/>
            <person name="Yin T."/>
            <person name="Chalot M."/>
            <person name="Henrissat B."/>
            <person name="Kuees U."/>
            <person name="Lucas S."/>
            <person name="Van de Peer Y."/>
            <person name="Podila G.K."/>
            <person name="Polle A."/>
            <person name="Pukkila P.J."/>
            <person name="Richardson P.M."/>
            <person name="Rouze P."/>
            <person name="Sanders I.R."/>
            <person name="Stajich J.E."/>
            <person name="Tunlid A."/>
            <person name="Tuskan G."/>
            <person name="Grigoriev I.V."/>
        </authorList>
    </citation>
    <scope>NUCLEOTIDE SEQUENCE [LARGE SCALE GENOMIC DNA]</scope>
    <source>
        <strain evidence="13">S238N-H82 / ATCC MYA-4686</strain>
    </source>
</reference>
<dbReference type="Pfam" id="PF00018">
    <property type="entry name" value="SH3_1"/>
    <property type="match status" value="2"/>
</dbReference>
<dbReference type="Gene3D" id="2.30.30.40">
    <property type="entry name" value="SH3 Domains"/>
    <property type="match status" value="2"/>
</dbReference>
<dbReference type="PROSITE" id="PS50002">
    <property type="entry name" value="SH3"/>
    <property type="match status" value="2"/>
</dbReference>
<feature type="region of interest" description="Disordered" evidence="10">
    <location>
        <begin position="1"/>
        <end position="42"/>
    </location>
</feature>
<dbReference type="RefSeq" id="XP_001883212.1">
    <property type="nucleotide sequence ID" value="XM_001883177.1"/>
</dbReference>
<dbReference type="SMART" id="SM00326">
    <property type="entry name" value="SH3"/>
    <property type="match status" value="2"/>
</dbReference>
<keyword evidence="7" id="KW-0346">Stress response</keyword>
<feature type="domain" description="SH3" evidence="11">
    <location>
        <begin position="68"/>
        <end position="129"/>
    </location>
</feature>
<keyword evidence="13" id="KW-1185">Reference proteome</keyword>
<keyword evidence="8" id="KW-0472">Membrane</keyword>
<evidence type="ECO:0000259" key="11">
    <source>
        <dbReference type="PROSITE" id="PS50002"/>
    </source>
</evidence>
<evidence type="ECO:0000256" key="3">
    <source>
        <dbReference type="ARBA" id="ARBA00022443"/>
    </source>
</evidence>
<dbReference type="InParanoid" id="B0DGX7"/>
<keyword evidence="6" id="KW-1133">Transmembrane helix</keyword>
<gene>
    <name evidence="12" type="ORF">LACBIDRAFT_300507</name>
</gene>
<dbReference type="InterPro" id="IPR036028">
    <property type="entry name" value="SH3-like_dom_sf"/>
</dbReference>
<dbReference type="GO" id="GO:0003779">
    <property type="term" value="F:actin binding"/>
    <property type="evidence" value="ECO:0007669"/>
    <property type="project" value="TreeGrafter"/>
</dbReference>
<comment type="subcellular location">
    <subcellularLocation>
        <location evidence="1">Cell membrane</location>
        <topology evidence="1">Multi-pass membrane protein</topology>
    </subcellularLocation>
</comment>
<evidence type="ECO:0000256" key="1">
    <source>
        <dbReference type="ARBA" id="ARBA00004651"/>
    </source>
</evidence>
<dbReference type="GO" id="GO:0005886">
    <property type="term" value="C:plasma membrane"/>
    <property type="evidence" value="ECO:0007669"/>
    <property type="project" value="UniProtKB-SubCell"/>
</dbReference>
<dbReference type="InterPro" id="IPR035522">
    <property type="entry name" value="Sho1_SH3"/>
</dbReference>
<dbReference type="HOGENOM" id="CLU_104288_0_0_1"/>
<name>B0DGX7_LACBS</name>
<dbReference type="InterPro" id="IPR001452">
    <property type="entry name" value="SH3_domain"/>
</dbReference>
<dbReference type="PRINTS" id="PR00452">
    <property type="entry name" value="SH3DOMAIN"/>
</dbReference>
<dbReference type="EMBL" id="DS547109">
    <property type="protein sequence ID" value="EDR06351.1"/>
    <property type="molecule type" value="Genomic_DNA"/>
</dbReference>
<evidence type="ECO:0000313" key="12">
    <source>
        <dbReference type="EMBL" id="EDR06351.1"/>
    </source>
</evidence>
<evidence type="ECO:0000256" key="4">
    <source>
        <dbReference type="ARBA" id="ARBA00022475"/>
    </source>
</evidence>
<keyword evidence="5" id="KW-0812">Transmembrane</keyword>
<dbReference type="CDD" id="cd11855">
    <property type="entry name" value="SH3_Sho1p"/>
    <property type="match status" value="1"/>
</dbReference>
<dbReference type="OrthoDB" id="5983572at2759"/>